<accession>A0ABW6WPW5</accession>
<evidence type="ECO:0000313" key="2">
    <source>
        <dbReference type="EMBL" id="MFF5295332.1"/>
    </source>
</evidence>
<reference evidence="2 3" key="1">
    <citation type="submission" date="2024-10" db="EMBL/GenBank/DDBJ databases">
        <title>The Natural Products Discovery Center: Release of the First 8490 Sequenced Strains for Exploring Actinobacteria Biosynthetic Diversity.</title>
        <authorList>
            <person name="Kalkreuter E."/>
            <person name="Kautsar S.A."/>
            <person name="Yang D."/>
            <person name="Bader C.D."/>
            <person name="Teijaro C.N."/>
            <person name="Fluegel L."/>
            <person name="Davis C.M."/>
            <person name="Simpson J.R."/>
            <person name="Lauterbach L."/>
            <person name="Steele A.D."/>
            <person name="Gui C."/>
            <person name="Meng S."/>
            <person name="Li G."/>
            <person name="Viehrig K."/>
            <person name="Ye F."/>
            <person name="Su P."/>
            <person name="Kiefer A.F."/>
            <person name="Nichols A."/>
            <person name="Cepeda A.J."/>
            <person name="Yan W."/>
            <person name="Fan B."/>
            <person name="Jiang Y."/>
            <person name="Adhikari A."/>
            <person name="Zheng C.-J."/>
            <person name="Schuster L."/>
            <person name="Cowan T.M."/>
            <person name="Smanski M.J."/>
            <person name="Chevrette M.G."/>
            <person name="De Carvalho L.P.S."/>
            <person name="Shen B."/>
        </authorList>
    </citation>
    <scope>NUCLEOTIDE SEQUENCE [LARGE SCALE GENOMIC DNA]</scope>
    <source>
        <strain evidence="2 3">NPDC000087</strain>
    </source>
</reference>
<feature type="compositionally biased region" description="Basic and acidic residues" evidence="1">
    <location>
        <begin position="505"/>
        <end position="515"/>
    </location>
</feature>
<dbReference type="RefSeq" id="WP_020510950.1">
    <property type="nucleotide sequence ID" value="NZ_JBIAZU010000007.1"/>
</dbReference>
<name>A0ABW6WPW5_9ACTN</name>
<gene>
    <name evidence="2" type="ORF">ACFY35_38350</name>
</gene>
<proteinExistence type="predicted"/>
<sequence>MTPPRWYSQPFPPAGSISAEGIKRTLGKPPIPWPAILVRESAQNSWDARLGDRPVEFTLNLTVVPPQNANAWRSMLLEGAPHSEQFPLRQILRGREWQSTMVRTLTISDRGTKGLGGPTRADTARGDKARDWVSFVLNVGDPPDTKRGGGTYGYGKGILYQMSRAGTIIVHTRTATPNGPETRVIGICLGESMELTDADGVTKPYTGRHWWGDVESEHVEPLTGDRASAAADALGLRSFAPDETGTDVVVVEPDFGDETDEDIAQYLADAIAWNLWPIMLELRGDERFLPRVWHRGLAVPVPVPEKTRGLRTFVAAYRRLASNDDVLILKCERPKKQLGRMALERQLIPPYEPPAAAQDLGITTAPHHVCLLRAPELVVKYHPGPEPISANLAYAGVFRAFDDMDRTYAAAEPPTHDDWVFAQLEGTERTFVRTTFVRIKERLAEFARPAEVKSAATSAPLGAVSNFLGSLVAAATGSGAASGVLPVPLAVGDSIPVIEQSGVRPADKDGAKEQEGSDVPPPMAATSKRSRASIRLDGDPYFEESEIGLLLVQDAVAVGSGHLVARGSAGITVADGSREQDPPEGSDEALVIGWRIGAEEVDGDLINLSNATTGLRLSLVVRPVPDTITQVDVAVLRPEEVAGVGR</sequence>
<evidence type="ECO:0000256" key="1">
    <source>
        <dbReference type="SAM" id="MobiDB-lite"/>
    </source>
</evidence>
<organism evidence="2 3">
    <name type="scientific">Paractinoplanes globisporus</name>
    <dbReference type="NCBI Taxonomy" id="113565"/>
    <lineage>
        <taxon>Bacteria</taxon>
        <taxon>Bacillati</taxon>
        <taxon>Actinomycetota</taxon>
        <taxon>Actinomycetes</taxon>
        <taxon>Micromonosporales</taxon>
        <taxon>Micromonosporaceae</taxon>
        <taxon>Paractinoplanes</taxon>
    </lineage>
</organism>
<protein>
    <submittedName>
        <fullName evidence="2">Uncharacterized protein</fullName>
    </submittedName>
</protein>
<dbReference type="Proteomes" id="UP001602245">
    <property type="component" value="Unassembled WGS sequence"/>
</dbReference>
<keyword evidence="3" id="KW-1185">Reference proteome</keyword>
<dbReference type="EMBL" id="JBIAZU010000007">
    <property type="protein sequence ID" value="MFF5295332.1"/>
    <property type="molecule type" value="Genomic_DNA"/>
</dbReference>
<comment type="caution">
    <text evidence="2">The sequence shown here is derived from an EMBL/GenBank/DDBJ whole genome shotgun (WGS) entry which is preliminary data.</text>
</comment>
<feature type="region of interest" description="Disordered" evidence="1">
    <location>
        <begin position="500"/>
        <end position="531"/>
    </location>
</feature>
<evidence type="ECO:0000313" key="3">
    <source>
        <dbReference type="Proteomes" id="UP001602245"/>
    </source>
</evidence>